<evidence type="ECO:0000259" key="11">
    <source>
        <dbReference type="Pfam" id="PF00905"/>
    </source>
</evidence>
<evidence type="ECO:0000256" key="3">
    <source>
        <dbReference type="ARBA" id="ARBA00022475"/>
    </source>
</evidence>
<dbReference type="Pfam" id="PF00905">
    <property type="entry name" value="Transpeptidase"/>
    <property type="match status" value="1"/>
</dbReference>
<dbReference type="Gene3D" id="3.40.710.10">
    <property type="entry name" value="DD-peptidase/beta-lactamase superfamily"/>
    <property type="match status" value="1"/>
</dbReference>
<dbReference type="PANTHER" id="PTHR30627:SF2">
    <property type="entry name" value="PEPTIDOGLYCAN D,D-TRANSPEPTIDASE MRDA"/>
    <property type="match status" value="1"/>
</dbReference>
<gene>
    <name evidence="13" type="ORF">A2122_01255</name>
</gene>
<evidence type="ECO:0000256" key="10">
    <source>
        <dbReference type="SAM" id="Phobius"/>
    </source>
</evidence>
<dbReference type="GO" id="GO:0008360">
    <property type="term" value="P:regulation of cell shape"/>
    <property type="evidence" value="ECO:0007669"/>
    <property type="project" value="UniProtKB-KW"/>
</dbReference>
<feature type="domain" description="Penicillin-binding protein transpeptidase" evidence="11">
    <location>
        <begin position="287"/>
        <end position="609"/>
    </location>
</feature>
<dbReference type="InterPro" id="IPR036138">
    <property type="entry name" value="PBP_dimer_sf"/>
</dbReference>
<dbReference type="Gene3D" id="3.90.1310.10">
    <property type="entry name" value="Penicillin-binding protein 2a (Domain 2)"/>
    <property type="match status" value="1"/>
</dbReference>
<evidence type="ECO:0000256" key="2">
    <source>
        <dbReference type="ARBA" id="ARBA00004236"/>
    </source>
</evidence>
<evidence type="ECO:0000259" key="12">
    <source>
        <dbReference type="Pfam" id="PF03717"/>
    </source>
</evidence>
<dbReference type="STRING" id="1798644.A2122_01255"/>
<keyword evidence="8 10" id="KW-0472">Membrane</keyword>
<dbReference type="GO" id="GO:0071555">
    <property type="term" value="P:cell wall organization"/>
    <property type="evidence" value="ECO:0007669"/>
    <property type="project" value="UniProtKB-KW"/>
</dbReference>
<dbReference type="InterPro" id="IPR005311">
    <property type="entry name" value="PBP_dimer"/>
</dbReference>
<organism evidence="13 14">
    <name type="scientific">Candidatus Liptonbacteria bacterium GWB1_49_6</name>
    <dbReference type="NCBI Taxonomy" id="1798644"/>
    <lineage>
        <taxon>Bacteria</taxon>
        <taxon>Candidatus Liptoniibacteriota</taxon>
    </lineage>
</organism>
<evidence type="ECO:0000313" key="13">
    <source>
        <dbReference type="EMBL" id="OGY96520.1"/>
    </source>
</evidence>
<name>A0A1G2C793_9BACT</name>
<comment type="caution">
    <text evidence="13">The sequence shown here is derived from an EMBL/GenBank/DDBJ whole genome shotgun (WGS) entry which is preliminary data.</text>
</comment>
<dbReference type="InterPro" id="IPR001460">
    <property type="entry name" value="PCN-bd_Tpept"/>
</dbReference>
<evidence type="ECO:0000256" key="1">
    <source>
        <dbReference type="ARBA" id="ARBA00004167"/>
    </source>
</evidence>
<evidence type="ECO:0000256" key="9">
    <source>
        <dbReference type="ARBA" id="ARBA00023316"/>
    </source>
</evidence>
<dbReference type="PANTHER" id="PTHR30627">
    <property type="entry name" value="PEPTIDOGLYCAN D,D-TRANSPEPTIDASE"/>
    <property type="match status" value="1"/>
</dbReference>
<sequence length="619" mass="67887">MFSHRDVAVEEVLSDSLVGEYGVREVPLANRSVLFVGVGIFVLCMVAIGRVVIIANGFASYAESASRNLTDRRTLEPPRGLIYDRNGTALAENVPSFLLFLDVRGFVEHRELEDAVLTAIESVTELTAADVRDRIREAEYGKRAGKILLSDDITESQLIAIQSSNLAPLSVEKGFRRRYSYGPVFSSVLGYVGAVNADDLKEDPSLDVQAIIGKSGIEAFYDGILRGEPGELSQFRNAKGEPMGETKEKAPVIGKTLKLTIDAEFQEYFFKRFEDGLRALGRTKGVGLAMDPRNGEVLALFNFPAFDGNAFVESSRSAERKTYLNSTDRPLFNRAVGGFYNPGSTIKPLVGTAALVEDVVDPARQIFSPGYLDVPNPYDPSNPTRYLDWRRQGWVNLSSALAQSSNVYFYTVGGGFGDIGGLGISRLYTWWQKFGLGKQTGIDMPFEAKGFLPTPELRKEKDGRSWLLGDTYNVSIGQGDLLVTPLQLLNYISALGNGGKMFLPFLNGERSPEETADLSAFLPYLNEVKKGMVGAVEFPLGTAHLLSSLPFPVAAKTGSAQVQNNTQENAFFVGYAPASEQPPQIAILVLIENSREGSLNVVPIAKDAINWYYMNRIKR</sequence>
<proteinExistence type="predicted"/>
<feature type="domain" description="Penicillin-binding protein dimerisation" evidence="12">
    <location>
        <begin position="75"/>
        <end position="245"/>
    </location>
</feature>
<evidence type="ECO:0000256" key="8">
    <source>
        <dbReference type="ARBA" id="ARBA00023136"/>
    </source>
</evidence>
<dbReference type="SUPFAM" id="SSF56519">
    <property type="entry name" value="Penicillin binding protein dimerisation domain"/>
    <property type="match status" value="1"/>
</dbReference>
<dbReference type="GO" id="GO:0008658">
    <property type="term" value="F:penicillin binding"/>
    <property type="evidence" value="ECO:0007669"/>
    <property type="project" value="InterPro"/>
</dbReference>
<keyword evidence="9" id="KW-0961">Cell wall biogenesis/degradation</keyword>
<dbReference type="InterPro" id="IPR012338">
    <property type="entry name" value="Beta-lactam/transpept-like"/>
</dbReference>
<dbReference type="EMBL" id="MHKU01000029">
    <property type="protein sequence ID" value="OGY96520.1"/>
    <property type="molecule type" value="Genomic_DNA"/>
</dbReference>
<accession>A0A1G2C793</accession>
<keyword evidence="4 10" id="KW-0812">Transmembrane</keyword>
<dbReference type="Proteomes" id="UP000176648">
    <property type="component" value="Unassembled WGS sequence"/>
</dbReference>
<dbReference type="Pfam" id="PF03717">
    <property type="entry name" value="PBP_dimer"/>
    <property type="match status" value="1"/>
</dbReference>
<dbReference type="GO" id="GO:0071972">
    <property type="term" value="F:peptidoglycan L,D-transpeptidase activity"/>
    <property type="evidence" value="ECO:0007669"/>
    <property type="project" value="TreeGrafter"/>
</dbReference>
<reference evidence="13 14" key="1">
    <citation type="journal article" date="2016" name="Nat. Commun.">
        <title>Thousands of microbial genomes shed light on interconnected biogeochemical processes in an aquifer system.</title>
        <authorList>
            <person name="Anantharaman K."/>
            <person name="Brown C.T."/>
            <person name="Hug L.A."/>
            <person name="Sharon I."/>
            <person name="Castelle C.J."/>
            <person name="Probst A.J."/>
            <person name="Thomas B.C."/>
            <person name="Singh A."/>
            <person name="Wilkins M.J."/>
            <person name="Karaoz U."/>
            <person name="Brodie E.L."/>
            <person name="Williams K.H."/>
            <person name="Hubbard S.S."/>
            <person name="Banfield J.F."/>
        </authorList>
    </citation>
    <scope>NUCLEOTIDE SEQUENCE [LARGE SCALE GENOMIC DNA]</scope>
</reference>
<dbReference type="GO" id="GO:0005886">
    <property type="term" value="C:plasma membrane"/>
    <property type="evidence" value="ECO:0007669"/>
    <property type="project" value="UniProtKB-SubCell"/>
</dbReference>
<evidence type="ECO:0000256" key="7">
    <source>
        <dbReference type="ARBA" id="ARBA00022989"/>
    </source>
</evidence>
<dbReference type="InterPro" id="IPR050515">
    <property type="entry name" value="Beta-lactam/transpept"/>
</dbReference>
<evidence type="ECO:0000256" key="4">
    <source>
        <dbReference type="ARBA" id="ARBA00022692"/>
    </source>
</evidence>
<keyword evidence="7 10" id="KW-1133">Transmembrane helix</keyword>
<evidence type="ECO:0000256" key="6">
    <source>
        <dbReference type="ARBA" id="ARBA00022984"/>
    </source>
</evidence>
<dbReference type="GO" id="GO:0009252">
    <property type="term" value="P:peptidoglycan biosynthetic process"/>
    <property type="evidence" value="ECO:0007669"/>
    <property type="project" value="UniProtKB-KW"/>
</dbReference>
<feature type="transmembrane region" description="Helical" evidence="10">
    <location>
        <begin position="33"/>
        <end position="59"/>
    </location>
</feature>
<keyword evidence="5" id="KW-0133">Cell shape</keyword>
<dbReference type="AlphaFoldDB" id="A0A1G2C793"/>
<comment type="subcellular location">
    <subcellularLocation>
        <location evidence="2">Cell membrane</location>
    </subcellularLocation>
    <subcellularLocation>
        <location evidence="1">Membrane</location>
        <topology evidence="1">Single-pass membrane protein</topology>
    </subcellularLocation>
</comment>
<evidence type="ECO:0008006" key="15">
    <source>
        <dbReference type="Google" id="ProtNLM"/>
    </source>
</evidence>
<keyword evidence="3" id="KW-1003">Cell membrane</keyword>
<protein>
    <recommendedName>
        <fullName evidence="15">Penicillin-binding protein 2</fullName>
    </recommendedName>
</protein>
<dbReference type="SUPFAM" id="SSF56601">
    <property type="entry name" value="beta-lactamase/transpeptidase-like"/>
    <property type="match status" value="1"/>
</dbReference>
<evidence type="ECO:0000313" key="14">
    <source>
        <dbReference type="Proteomes" id="UP000176648"/>
    </source>
</evidence>
<keyword evidence="6" id="KW-0573">Peptidoglycan synthesis</keyword>
<evidence type="ECO:0000256" key="5">
    <source>
        <dbReference type="ARBA" id="ARBA00022960"/>
    </source>
</evidence>